<dbReference type="EMBL" id="QOQW01000005">
    <property type="protein sequence ID" value="RCK80571.1"/>
    <property type="molecule type" value="Genomic_DNA"/>
</dbReference>
<evidence type="ECO:0000256" key="1">
    <source>
        <dbReference type="SAM" id="Phobius"/>
    </source>
</evidence>
<feature type="transmembrane region" description="Helical" evidence="1">
    <location>
        <begin position="72"/>
        <end position="91"/>
    </location>
</feature>
<accession>A0A367ZT99</accession>
<gene>
    <name evidence="2" type="ORF">OZSIB_2884</name>
</gene>
<proteinExistence type="predicted"/>
<sequence>MTLITTWLGAFITLCCFSFLYKDNPFYRFAEHLFVGVSAGYLFTTIEFHQALKPNLLSKVLPATFGVGKDAFNAPEYILLIPAFMGVLIFFRLSSNLAWISRYSFAFVMGVSTGLAIVYTTQTSLLPQIKKAIVPLFVQGDLLASLSNWVLVIGSISCLFFFFFSTEHRGPVYGTVSRIGIWFLMISFGAAFGSTVMGRISLLIGRFQFLLGEWLHLL</sequence>
<evidence type="ECO:0000313" key="2">
    <source>
        <dbReference type="EMBL" id="RCK80571.1"/>
    </source>
</evidence>
<comment type="caution">
    <text evidence="2">The sequence shown here is derived from an EMBL/GenBank/DDBJ whole genome shotgun (WGS) entry which is preliminary data.</text>
</comment>
<feature type="transmembrane region" description="Helical" evidence="1">
    <location>
        <begin position="103"/>
        <end position="122"/>
    </location>
</feature>
<protein>
    <submittedName>
        <fullName evidence="2">Uncharacterized protein</fullName>
    </submittedName>
</protein>
<feature type="transmembrane region" description="Helical" evidence="1">
    <location>
        <begin position="176"/>
        <end position="197"/>
    </location>
</feature>
<reference evidence="2 3" key="1">
    <citation type="submission" date="2018-05" db="EMBL/GenBank/DDBJ databases">
        <title>A metagenomic window into the 2 km-deep terrestrial subsurface aquifer revealed taxonomically and functionally diverse microbial community comprising novel uncultured bacterial lineages.</title>
        <authorList>
            <person name="Kadnikov V.V."/>
            <person name="Mardanov A.V."/>
            <person name="Beletsky A.V."/>
            <person name="Banks D."/>
            <person name="Pimenov N.V."/>
            <person name="Frank Y.A."/>
            <person name="Karnachuk O.V."/>
            <person name="Ravin N.V."/>
        </authorList>
    </citation>
    <scope>NUCLEOTIDE SEQUENCE [LARGE SCALE GENOMIC DNA]</scope>
    <source>
        <strain evidence="2">BY5</strain>
    </source>
</reference>
<keyword evidence="1" id="KW-1133">Transmembrane helix</keyword>
<dbReference type="AlphaFoldDB" id="A0A367ZT99"/>
<name>A0A367ZT99_9BACT</name>
<keyword evidence="1" id="KW-0812">Transmembrane</keyword>
<evidence type="ECO:0000313" key="3">
    <source>
        <dbReference type="Proteomes" id="UP000252355"/>
    </source>
</evidence>
<keyword evidence="1" id="KW-0472">Membrane</keyword>
<dbReference type="Proteomes" id="UP000252355">
    <property type="component" value="Unassembled WGS sequence"/>
</dbReference>
<feature type="transmembrane region" description="Helical" evidence="1">
    <location>
        <begin position="33"/>
        <end position="52"/>
    </location>
</feature>
<feature type="transmembrane region" description="Helical" evidence="1">
    <location>
        <begin position="142"/>
        <end position="164"/>
    </location>
</feature>
<feature type="transmembrane region" description="Helical" evidence="1">
    <location>
        <begin position="6"/>
        <end position="21"/>
    </location>
</feature>
<organism evidence="2 3">
    <name type="scientific">Candidatus Ozemobacter sibiricus</name>
    <dbReference type="NCBI Taxonomy" id="2268124"/>
    <lineage>
        <taxon>Bacteria</taxon>
        <taxon>Candidatus Ozemobacteria</taxon>
        <taxon>Candidatus Ozemobacterales</taxon>
        <taxon>Candidatus Ozemobacteraceae</taxon>
        <taxon>Candidatus Ozemobacter</taxon>
    </lineage>
</organism>